<gene>
    <name evidence="2" type="ORF">HINF_LOCUS13831</name>
</gene>
<proteinExistence type="predicted"/>
<sequence>MNVSRNCIPNEQLQYIQVHTDLSSQYIQNSPLNDLPFKKLVSIDKIETNLSQTNNKLKIQRKEIKNCKLKVNQLLNLNLSQQEFAVKLLIAFVQNQTESFQ</sequence>
<evidence type="ECO:0000313" key="3">
    <source>
        <dbReference type="Proteomes" id="UP001642409"/>
    </source>
</evidence>
<name>A0ABP1HJS0_9EUKA</name>
<dbReference type="EMBL" id="CAXDID020000032">
    <property type="protein sequence ID" value="CAL5995018.1"/>
    <property type="molecule type" value="Genomic_DNA"/>
</dbReference>
<feature type="coiled-coil region" evidence="1">
    <location>
        <begin position="43"/>
        <end position="77"/>
    </location>
</feature>
<reference evidence="2 3" key="1">
    <citation type="submission" date="2024-07" db="EMBL/GenBank/DDBJ databases">
        <authorList>
            <person name="Akdeniz Z."/>
        </authorList>
    </citation>
    <scope>NUCLEOTIDE SEQUENCE [LARGE SCALE GENOMIC DNA]</scope>
</reference>
<organism evidence="2 3">
    <name type="scientific">Hexamita inflata</name>
    <dbReference type="NCBI Taxonomy" id="28002"/>
    <lineage>
        <taxon>Eukaryota</taxon>
        <taxon>Metamonada</taxon>
        <taxon>Diplomonadida</taxon>
        <taxon>Hexamitidae</taxon>
        <taxon>Hexamitinae</taxon>
        <taxon>Hexamita</taxon>
    </lineage>
</organism>
<keyword evidence="1" id="KW-0175">Coiled coil</keyword>
<keyword evidence="3" id="KW-1185">Reference proteome</keyword>
<evidence type="ECO:0000313" key="2">
    <source>
        <dbReference type="EMBL" id="CAL5995018.1"/>
    </source>
</evidence>
<comment type="caution">
    <text evidence="2">The sequence shown here is derived from an EMBL/GenBank/DDBJ whole genome shotgun (WGS) entry which is preliminary data.</text>
</comment>
<accession>A0ABP1HJS0</accession>
<evidence type="ECO:0000256" key="1">
    <source>
        <dbReference type="SAM" id="Coils"/>
    </source>
</evidence>
<protein>
    <submittedName>
        <fullName evidence="2">Hypothetical_protein</fullName>
    </submittedName>
</protein>
<dbReference type="Proteomes" id="UP001642409">
    <property type="component" value="Unassembled WGS sequence"/>
</dbReference>